<dbReference type="PROSITE" id="PS51740">
    <property type="entry name" value="SPOVT_ABRB"/>
    <property type="match status" value="1"/>
</dbReference>
<evidence type="ECO:0000313" key="4">
    <source>
        <dbReference type="Proteomes" id="UP000238169"/>
    </source>
</evidence>
<dbReference type="EMBL" id="OGTP01000005">
    <property type="protein sequence ID" value="SPB14686.1"/>
    <property type="molecule type" value="Genomic_DNA"/>
</dbReference>
<dbReference type="Proteomes" id="UP000238169">
    <property type="component" value="Unassembled WGS sequence"/>
</dbReference>
<evidence type="ECO:0000259" key="2">
    <source>
        <dbReference type="PROSITE" id="PS51740"/>
    </source>
</evidence>
<protein>
    <submittedName>
        <fullName evidence="3">Transcriptional regulator/antitoxin, MazE</fullName>
    </submittedName>
</protein>
<dbReference type="InterPro" id="IPR007159">
    <property type="entry name" value="SpoVT-AbrB_dom"/>
</dbReference>
<sequence>MLSVKPLMFDFMKATLRKIGNSQGVLIPKPFLTQLGLENEVEMNVEGDAIVLRRPRNSTREGWAEASKLIAKKNEDALVLGDFANEDDAELEW</sequence>
<gene>
    <name evidence="3" type="ORF">NOV72_01917</name>
</gene>
<keyword evidence="4" id="KW-1185">Reference proteome</keyword>
<dbReference type="GO" id="GO:0003677">
    <property type="term" value="F:DNA binding"/>
    <property type="evidence" value="ECO:0007669"/>
    <property type="project" value="UniProtKB-UniRule"/>
</dbReference>
<evidence type="ECO:0000256" key="1">
    <source>
        <dbReference type="PROSITE-ProRule" id="PRU01076"/>
    </source>
</evidence>
<dbReference type="Pfam" id="PF04014">
    <property type="entry name" value="MazE_antitoxin"/>
    <property type="match status" value="1"/>
</dbReference>
<accession>A0A2U3I3F4</accession>
<dbReference type="Gene3D" id="2.10.260.10">
    <property type="match status" value="1"/>
</dbReference>
<reference evidence="4" key="1">
    <citation type="submission" date="2018-01" db="EMBL/GenBank/DDBJ databases">
        <authorList>
            <person name="Peeters C."/>
        </authorList>
    </citation>
    <scope>NUCLEOTIDE SEQUENCE [LARGE SCALE GENOMIC DNA]</scope>
</reference>
<proteinExistence type="predicted"/>
<feature type="domain" description="SpoVT-AbrB" evidence="2">
    <location>
        <begin position="14"/>
        <end position="57"/>
    </location>
</feature>
<organism evidence="3 4">
    <name type="scientific">Caballeronia novacaledonica</name>
    <dbReference type="NCBI Taxonomy" id="1544861"/>
    <lineage>
        <taxon>Bacteria</taxon>
        <taxon>Pseudomonadati</taxon>
        <taxon>Pseudomonadota</taxon>
        <taxon>Betaproteobacteria</taxon>
        <taxon>Burkholderiales</taxon>
        <taxon>Burkholderiaceae</taxon>
        <taxon>Caballeronia</taxon>
    </lineage>
</organism>
<dbReference type="SMART" id="SM00966">
    <property type="entry name" value="SpoVT_AbrB"/>
    <property type="match status" value="1"/>
</dbReference>
<name>A0A2U3I3F4_9BURK</name>
<evidence type="ECO:0000313" key="3">
    <source>
        <dbReference type="EMBL" id="SPB14686.1"/>
    </source>
</evidence>
<dbReference type="AlphaFoldDB" id="A0A2U3I3F4"/>
<keyword evidence="1" id="KW-0238">DNA-binding</keyword>
<dbReference type="SUPFAM" id="SSF89447">
    <property type="entry name" value="AbrB/MazE/MraZ-like"/>
    <property type="match status" value="1"/>
</dbReference>
<dbReference type="InterPro" id="IPR037914">
    <property type="entry name" value="SpoVT-AbrB_sf"/>
</dbReference>